<dbReference type="EMBL" id="MLJW01000095">
    <property type="protein sequence ID" value="OIR00431.1"/>
    <property type="molecule type" value="Genomic_DNA"/>
</dbReference>
<dbReference type="InterPro" id="IPR036873">
    <property type="entry name" value="Rhodanese-like_dom_sf"/>
</dbReference>
<protein>
    <submittedName>
        <fullName evidence="3">Rhodanese-like domain protein</fullName>
    </submittedName>
</protein>
<dbReference type="PROSITE" id="PS50206">
    <property type="entry name" value="RHODANESE_3"/>
    <property type="match status" value="1"/>
</dbReference>
<gene>
    <name evidence="3" type="ORF">GALL_174960</name>
</gene>
<organism evidence="3">
    <name type="scientific">mine drainage metagenome</name>
    <dbReference type="NCBI Taxonomy" id="410659"/>
    <lineage>
        <taxon>unclassified sequences</taxon>
        <taxon>metagenomes</taxon>
        <taxon>ecological metagenomes</taxon>
    </lineage>
</organism>
<evidence type="ECO:0000259" key="2">
    <source>
        <dbReference type="PROSITE" id="PS50206"/>
    </source>
</evidence>
<dbReference type="Pfam" id="PF00581">
    <property type="entry name" value="Rhodanese"/>
    <property type="match status" value="1"/>
</dbReference>
<dbReference type="CDD" id="cd00158">
    <property type="entry name" value="RHOD"/>
    <property type="match status" value="1"/>
</dbReference>
<evidence type="ECO:0000256" key="1">
    <source>
        <dbReference type="SAM" id="Phobius"/>
    </source>
</evidence>
<dbReference type="AlphaFoldDB" id="A0A1J5RWX8"/>
<keyword evidence="1" id="KW-0472">Membrane</keyword>
<comment type="caution">
    <text evidence="3">The sequence shown here is derived from an EMBL/GenBank/DDBJ whole genome shotgun (WGS) entry which is preliminary data.</text>
</comment>
<keyword evidence="1" id="KW-0812">Transmembrane</keyword>
<evidence type="ECO:0000313" key="3">
    <source>
        <dbReference type="EMBL" id="OIR00431.1"/>
    </source>
</evidence>
<keyword evidence="1" id="KW-1133">Transmembrane helix</keyword>
<name>A0A1J5RWX8_9ZZZZ</name>
<dbReference type="SMART" id="SM00450">
    <property type="entry name" value="RHOD"/>
    <property type="match status" value="1"/>
</dbReference>
<feature type="transmembrane region" description="Helical" evidence="1">
    <location>
        <begin position="289"/>
        <end position="312"/>
    </location>
</feature>
<proteinExistence type="predicted"/>
<dbReference type="InterPro" id="IPR001763">
    <property type="entry name" value="Rhodanese-like_dom"/>
</dbReference>
<dbReference type="SUPFAM" id="SSF52821">
    <property type="entry name" value="Rhodanese/Cell cycle control phosphatase"/>
    <property type="match status" value="2"/>
</dbReference>
<dbReference type="Gene3D" id="3.40.250.10">
    <property type="entry name" value="Rhodanese-like domain"/>
    <property type="match status" value="1"/>
</dbReference>
<sequence length="316" mass="33973">MRTILAAALAATPAAVLASAAIDYVGSATKLIGRVTVVDARAQAVCVKRSIDGARCLPAAQFLGPHGRLARFREIFWLLGTAGLSGSEHVLVAGDDPTERDFVAGMLYLCGQRQVSILTLPLSQGAGLPAAQLGTGMGRAMTRQPYYQATVREGDIVLRSELARTLASGDAPQILDGRSDAEYWGERIRALRGGHLPGAQSLPLAVARSRLSQGRLELPAGRRFLVYGHDPFESVAYFTLLRAGTGADVQVLRDGWVDWANHPELPMAAVTYPEPQPAAAAPATPDRRWLMPLVLFNLMAWLLLAAGAAYAWRRRK</sequence>
<reference evidence="3" key="1">
    <citation type="submission" date="2016-10" db="EMBL/GenBank/DDBJ databases">
        <title>Sequence of Gallionella enrichment culture.</title>
        <authorList>
            <person name="Poehlein A."/>
            <person name="Muehling M."/>
            <person name="Daniel R."/>
        </authorList>
    </citation>
    <scope>NUCLEOTIDE SEQUENCE</scope>
</reference>
<accession>A0A1J5RWX8</accession>
<feature type="domain" description="Rhodanese" evidence="2">
    <location>
        <begin position="168"/>
        <end position="268"/>
    </location>
</feature>